<dbReference type="SUPFAM" id="SSF116842">
    <property type="entry name" value="XseB-like"/>
    <property type="match status" value="1"/>
</dbReference>
<evidence type="ECO:0000313" key="9">
    <source>
        <dbReference type="EMBL" id="MDC3979228.1"/>
    </source>
</evidence>
<evidence type="ECO:0000256" key="6">
    <source>
        <dbReference type="HAMAP-Rule" id="MF_00337"/>
    </source>
</evidence>
<reference evidence="9 10" key="1">
    <citation type="submission" date="2021-04" db="EMBL/GenBank/DDBJ databases">
        <title>Genome analysis of Polyangium sp.</title>
        <authorList>
            <person name="Li Y."/>
            <person name="Wang J."/>
        </authorList>
    </citation>
    <scope>NUCLEOTIDE SEQUENCE [LARGE SCALE GENOMIC DNA]</scope>
    <source>
        <strain evidence="9 10">SDU14</strain>
    </source>
</reference>
<dbReference type="NCBIfam" id="TIGR01280">
    <property type="entry name" value="xseB"/>
    <property type="match status" value="1"/>
</dbReference>
<keyword evidence="3 6" id="KW-0540">Nuclease</keyword>
<keyword evidence="2 6" id="KW-0963">Cytoplasm</keyword>
<accession>A0A9X3WYS0</accession>
<feature type="compositionally biased region" description="Polar residues" evidence="8">
    <location>
        <begin position="1"/>
        <end position="10"/>
    </location>
</feature>
<comment type="catalytic activity">
    <reaction evidence="6">
        <text>Exonucleolytic cleavage in either 5'- to 3'- or 3'- to 5'-direction to yield nucleoside 5'-phosphates.</text>
        <dbReference type="EC" id="3.1.11.6"/>
    </reaction>
</comment>
<feature type="region of interest" description="Disordered" evidence="8">
    <location>
        <begin position="1"/>
        <end position="21"/>
    </location>
</feature>
<dbReference type="Pfam" id="PF02609">
    <property type="entry name" value="Exonuc_VII_S"/>
    <property type="match status" value="1"/>
</dbReference>
<dbReference type="EC" id="3.1.11.6" evidence="6"/>
<evidence type="ECO:0000256" key="4">
    <source>
        <dbReference type="ARBA" id="ARBA00022801"/>
    </source>
</evidence>
<evidence type="ECO:0000313" key="10">
    <source>
        <dbReference type="Proteomes" id="UP001151081"/>
    </source>
</evidence>
<organism evidence="9 10">
    <name type="scientific">Polyangium jinanense</name>
    <dbReference type="NCBI Taxonomy" id="2829994"/>
    <lineage>
        <taxon>Bacteria</taxon>
        <taxon>Pseudomonadati</taxon>
        <taxon>Myxococcota</taxon>
        <taxon>Polyangia</taxon>
        <taxon>Polyangiales</taxon>
        <taxon>Polyangiaceae</taxon>
        <taxon>Polyangium</taxon>
    </lineage>
</organism>
<keyword evidence="7" id="KW-0175">Coiled coil</keyword>
<dbReference type="GO" id="GO:0005829">
    <property type="term" value="C:cytosol"/>
    <property type="evidence" value="ECO:0007669"/>
    <property type="project" value="TreeGrafter"/>
</dbReference>
<dbReference type="EMBL" id="JAGTJJ010000001">
    <property type="protein sequence ID" value="MDC3979228.1"/>
    <property type="molecule type" value="Genomic_DNA"/>
</dbReference>
<dbReference type="PANTHER" id="PTHR34137:SF1">
    <property type="entry name" value="EXODEOXYRIBONUCLEASE 7 SMALL SUBUNIT"/>
    <property type="match status" value="1"/>
</dbReference>
<dbReference type="PANTHER" id="PTHR34137">
    <property type="entry name" value="EXODEOXYRIBONUCLEASE 7 SMALL SUBUNIT"/>
    <property type="match status" value="1"/>
</dbReference>
<keyword evidence="4 6" id="KW-0378">Hydrolase</keyword>
<dbReference type="Proteomes" id="UP001151081">
    <property type="component" value="Unassembled WGS sequence"/>
</dbReference>
<feature type="coiled-coil region" evidence="7">
    <location>
        <begin position="50"/>
        <end position="77"/>
    </location>
</feature>
<proteinExistence type="inferred from homology"/>
<evidence type="ECO:0000256" key="2">
    <source>
        <dbReference type="ARBA" id="ARBA00022490"/>
    </source>
</evidence>
<sequence length="90" mass="10015">MSQETASMTKPTGPEQVSALSFEESTRRLSAIVEELEGGELPLERSLALFEEGVRLARAAKERLDRAERRVEELLGVDAQGKPIVREFES</sequence>
<evidence type="ECO:0000256" key="8">
    <source>
        <dbReference type="SAM" id="MobiDB-lite"/>
    </source>
</evidence>
<comment type="subcellular location">
    <subcellularLocation>
        <location evidence="6">Cytoplasm</location>
    </subcellularLocation>
</comment>
<dbReference type="InterPro" id="IPR003761">
    <property type="entry name" value="Exonuc_VII_S"/>
</dbReference>
<dbReference type="GO" id="GO:0008855">
    <property type="term" value="F:exodeoxyribonuclease VII activity"/>
    <property type="evidence" value="ECO:0007669"/>
    <property type="project" value="UniProtKB-UniRule"/>
</dbReference>
<dbReference type="Gene3D" id="1.10.287.1040">
    <property type="entry name" value="Exonuclease VII, small subunit"/>
    <property type="match status" value="1"/>
</dbReference>
<evidence type="ECO:0000256" key="1">
    <source>
        <dbReference type="ARBA" id="ARBA00009998"/>
    </source>
</evidence>
<comment type="subunit">
    <text evidence="6">Heterooligomer composed of large and small subunits.</text>
</comment>
<comment type="similarity">
    <text evidence="1 6">Belongs to the XseB family.</text>
</comment>
<evidence type="ECO:0000256" key="7">
    <source>
        <dbReference type="SAM" id="Coils"/>
    </source>
</evidence>
<dbReference type="GO" id="GO:0009318">
    <property type="term" value="C:exodeoxyribonuclease VII complex"/>
    <property type="evidence" value="ECO:0007669"/>
    <property type="project" value="UniProtKB-UniRule"/>
</dbReference>
<name>A0A9X3WYS0_9BACT</name>
<dbReference type="GO" id="GO:0006308">
    <property type="term" value="P:DNA catabolic process"/>
    <property type="evidence" value="ECO:0007669"/>
    <property type="project" value="UniProtKB-UniRule"/>
</dbReference>
<protein>
    <recommendedName>
        <fullName evidence="6">Exodeoxyribonuclease 7 small subunit</fullName>
        <ecNumber evidence="6">3.1.11.6</ecNumber>
    </recommendedName>
    <alternativeName>
        <fullName evidence="6">Exodeoxyribonuclease VII small subunit</fullName>
        <shortName evidence="6">Exonuclease VII small subunit</shortName>
    </alternativeName>
</protein>
<keyword evidence="5 6" id="KW-0269">Exonuclease</keyword>
<gene>
    <name evidence="6 9" type="primary">xseB</name>
    <name evidence="9" type="ORF">KEG57_01870</name>
</gene>
<keyword evidence="10" id="KW-1185">Reference proteome</keyword>
<evidence type="ECO:0000256" key="3">
    <source>
        <dbReference type="ARBA" id="ARBA00022722"/>
    </source>
</evidence>
<comment type="caution">
    <text evidence="9">The sequence shown here is derived from an EMBL/GenBank/DDBJ whole genome shotgun (WGS) entry which is preliminary data.</text>
</comment>
<dbReference type="InterPro" id="IPR037004">
    <property type="entry name" value="Exonuc_VII_ssu_sf"/>
</dbReference>
<evidence type="ECO:0000256" key="5">
    <source>
        <dbReference type="ARBA" id="ARBA00022839"/>
    </source>
</evidence>
<comment type="function">
    <text evidence="6">Bidirectionally degrades single-stranded DNA into large acid-insoluble oligonucleotides, which are then degraded further into small acid-soluble oligonucleotides.</text>
</comment>
<dbReference type="HAMAP" id="MF_00337">
    <property type="entry name" value="Exonuc_7_S"/>
    <property type="match status" value="1"/>
</dbReference>
<dbReference type="AlphaFoldDB" id="A0A9X3WYS0"/>